<dbReference type="Gene3D" id="3.40.50.300">
    <property type="entry name" value="P-loop containing nucleotide triphosphate hydrolases"/>
    <property type="match status" value="1"/>
</dbReference>
<dbReference type="SUPFAM" id="SSF52540">
    <property type="entry name" value="P-loop containing nucleoside triphosphate hydrolases"/>
    <property type="match status" value="1"/>
</dbReference>
<dbReference type="AlphaFoldDB" id="A0A1E5G4Y0"/>
<sequence>MTQLNRLKLNGYKSIRSLDIELNALNVVIGANGAGKSNLISFLQMLQKVVRASLKGTELKQKDASHILYHGSQQTSQLTAELSFSNDNNYAYSVLFSINEHDQLYKQSDTTTGSLDEVYRQICDWQFYRFHQANDLSVVNTLKDIYINHPMHYKRIVSTLKQILPFFGDFIWNGENQTEDAQAYFYWKEKGCSMTFNTSHMSDGMVRMISLITLLLQPNLPALICIDEPELGLHPYAINVISGLLQSVALETQVIVSTQSVTLLDEFDMQDIIVVDRKEGQSTFERLDITELAKWIQDYSLGELWQKNILGGRPS</sequence>
<dbReference type="GO" id="GO:0006302">
    <property type="term" value="P:double-strand break repair"/>
    <property type="evidence" value="ECO:0007669"/>
    <property type="project" value="TreeGrafter"/>
</dbReference>
<dbReference type="GO" id="GO:0005524">
    <property type="term" value="F:ATP binding"/>
    <property type="evidence" value="ECO:0007669"/>
    <property type="project" value="InterPro"/>
</dbReference>
<dbReference type="OrthoDB" id="308933at2"/>
<evidence type="ECO:0008006" key="5">
    <source>
        <dbReference type="Google" id="ProtNLM"/>
    </source>
</evidence>
<evidence type="ECO:0000313" key="4">
    <source>
        <dbReference type="Proteomes" id="UP000094296"/>
    </source>
</evidence>
<accession>A0A1E5G4Y0</accession>
<comment type="caution">
    <text evidence="3">The sequence shown here is derived from an EMBL/GenBank/DDBJ whole genome shotgun (WGS) entry which is preliminary data.</text>
</comment>
<dbReference type="InterPro" id="IPR003959">
    <property type="entry name" value="ATPase_AAA_core"/>
</dbReference>
<name>A0A1E5G4Y0_9FIRM</name>
<evidence type="ECO:0000313" key="3">
    <source>
        <dbReference type="EMBL" id="OEF97734.1"/>
    </source>
</evidence>
<organism evidence="3 4">
    <name type="scientific">Desulfuribacillus alkaliarsenatis</name>
    <dbReference type="NCBI Taxonomy" id="766136"/>
    <lineage>
        <taxon>Bacteria</taxon>
        <taxon>Bacillati</taxon>
        <taxon>Bacillota</taxon>
        <taxon>Desulfuribacillia</taxon>
        <taxon>Desulfuribacillales</taxon>
        <taxon>Desulfuribacillaceae</taxon>
        <taxon>Desulfuribacillus</taxon>
    </lineage>
</organism>
<dbReference type="PANTHER" id="PTHR32182:SF22">
    <property type="entry name" value="ATP-DEPENDENT ENDONUCLEASE, OLD FAMILY-RELATED"/>
    <property type="match status" value="1"/>
</dbReference>
<dbReference type="RefSeq" id="WP_069642604.1">
    <property type="nucleotide sequence ID" value="NZ_MIJE01000005.1"/>
</dbReference>
<protein>
    <recommendedName>
        <fullName evidence="5">ATPase AAA-type core domain-containing protein</fullName>
    </recommendedName>
</protein>
<dbReference type="Proteomes" id="UP000094296">
    <property type="component" value="Unassembled WGS sequence"/>
</dbReference>
<evidence type="ECO:0000259" key="1">
    <source>
        <dbReference type="Pfam" id="PF13175"/>
    </source>
</evidence>
<dbReference type="GO" id="GO:0016887">
    <property type="term" value="F:ATP hydrolysis activity"/>
    <property type="evidence" value="ECO:0007669"/>
    <property type="project" value="InterPro"/>
</dbReference>
<feature type="domain" description="ATPase AAA-type core" evidence="2">
    <location>
        <begin position="195"/>
        <end position="265"/>
    </location>
</feature>
<gene>
    <name evidence="3" type="ORF">BHF68_14150</name>
</gene>
<dbReference type="EMBL" id="MIJE01000005">
    <property type="protein sequence ID" value="OEF97734.1"/>
    <property type="molecule type" value="Genomic_DNA"/>
</dbReference>
<dbReference type="GO" id="GO:0000731">
    <property type="term" value="P:DNA synthesis involved in DNA repair"/>
    <property type="evidence" value="ECO:0007669"/>
    <property type="project" value="TreeGrafter"/>
</dbReference>
<feature type="domain" description="Endonuclease GajA/Old nuclease/RecF-like AAA" evidence="1">
    <location>
        <begin position="4"/>
        <end position="110"/>
    </location>
</feature>
<dbReference type="InterPro" id="IPR027417">
    <property type="entry name" value="P-loop_NTPase"/>
</dbReference>
<dbReference type="Pfam" id="PF13175">
    <property type="entry name" value="AAA_15"/>
    <property type="match status" value="1"/>
</dbReference>
<dbReference type="Pfam" id="PF13304">
    <property type="entry name" value="AAA_21"/>
    <property type="match status" value="1"/>
</dbReference>
<keyword evidence="4" id="KW-1185">Reference proteome</keyword>
<dbReference type="InterPro" id="IPR041685">
    <property type="entry name" value="AAA_GajA/Old/RecF-like"/>
</dbReference>
<dbReference type="STRING" id="766136.BHF68_14150"/>
<proteinExistence type="predicted"/>
<dbReference type="PANTHER" id="PTHR32182">
    <property type="entry name" value="DNA REPLICATION AND REPAIR PROTEIN RECF"/>
    <property type="match status" value="1"/>
</dbReference>
<evidence type="ECO:0000259" key="2">
    <source>
        <dbReference type="Pfam" id="PF13304"/>
    </source>
</evidence>
<reference evidence="3 4" key="1">
    <citation type="submission" date="2016-09" db="EMBL/GenBank/DDBJ databases">
        <title>Draft genome sequence for the type strain of Desulfuribacillus alkaliarsenatis AHT28, an obligately anaerobic, sulfidogenic bacterium isolated from Russian soda lake sediments.</title>
        <authorList>
            <person name="Abin C.A."/>
            <person name="Hollibaugh J.T."/>
        </authorList>
    </citation>
    <scope>NUCLEOTIDE SEQUENCE [LARGE SCALE GENOMIC DNA]</scope>
    <source>
        <strain evidence="3 4">AHT28</strain>
    </source>
</reference>